<reference evidence="1 2" key="1">
    <citation type="submission" date="2016-10" db="EMBL/GenBank/DDBJ databases">
        <authorList>
            <person name="de Groot N.N."/>
        </authorList>
    </citation>
    <scope>NUCLEOTIDE SEQUENCE [LARGE SCALE GENOMIC DNA]</scope>
    <source>
        <strain evidence="1 2">ATCC 43154</strain>
    </source>
</reference>
<accession>A0A1I4JBN3</accession>
<evidence type="ECO:0000313" key="2">
    <source>
        <dbReference type="Proteomes" id="UP000199470"/>
    </source>
</evidence>
<dbReference type="Proteomes" id="UP000199470">
    <property type="component" value="Unassembled WGS sequence"/>
</dbReference>
<dbReference type="SUPFAM" id="SSF53850">
    <property type="entry name" value="Periplasmic binding protein-like II"/>
    <property type="match status" value="1"/>
</dbReference>
<name>A0A1I4JBN3_9BURK</name>
<proteinExistence type="predicted"/>
<keyword evidence="2" id="KW-1185">Reference proteome</keyword>
<dbReference type="RefSeq" id="WP_093384308.1">
    <property type="nucleotide sequence ID" value="NZ_FOTW01000006.1"/>
</dbReference>
<dbReference type="OrthoDB" id="5318791at2"/>
<dbReference type="EMBL" id="FOTW01000006">
    <property type="protein sequence ID" value="SFL63964.1"/>
    <property type="molecule type" value="Genomic_DNA"/>
</dbReference>
<evidence type="ECO:0000313" key="1">
    <source>
        <dbReference type="EMBL" id="SFL63964.1"/>
    </source>
</evidence>
<sequence length="287" mass="31567">MTINTPLMMGAVAYAPKVVTIWEGFKEYFRRHGFEFDYILYSNYERQVEAQFDGSIALAWNSPLAWVRAERMARARGHSLQTVAMRDSDCDLTSVLVTRADAPIATLAELAGKTVGFGAIDSPQARLIPLDHLRRNGLLAGRDFTARRFDVLGGKHGDHIGGERDAALALMAGEIDAAWMIDGNHMAFSREGVLPAGASRILARTEAFDHCNFTVSPGAPSAAIGRFTALLLAMRWDDPAVRPLLELEGLKAWLPGRSSGYDALVRAVDDERFYDAEGNIIASDYQY</sequence>
<dbReference type="PANTHER" id="PTHR35841">
    <property type="entry name" value="PHOSPHONATES-BINDING PERIPLASMIC PROTEIN"/>
    <property type="match status" value="1"/>
</dbReference>
<gene>
    <name evidence="1" type="ORF">SAMN02982985_00910</name>
</gene>
<protein>
    <submittedName>
        <fullName evidence="1">ABC-type phosphate/phosphonate transport system, substrate-binding protein</fullName>
    </submittedName>
</protein>
<organism evidence="1 2">
    <name type="scientific">Rugamonas rubra</name>
    <dbReference type="NCBI Taxonomy" id="758825"/>
    <lineage>
        <taxon>Bacteria</taxon>
        <taxon>Pseudomonadati</taxon>
        <taxon>Pseudomonadota</taxon>
        <taxon>Betaproteobacteria</taxon>
        <taxon>Burkholderiales</taxon>
        <taxon>Oxalobacteraceae</taxon>
        <taxon>Telluria group</taxon>
        <taxon>Rugamonas</taxon>
    </lineage>
</organism>
<dbReference type="PANTHER" id="PTHR35841:SF1">
    <property type="entry name" value="PHOSPHONATES-BINDING PERIPLASMIC PROTEIN"/>
    <property type="match status" value="1"/>
</dbReference>
<dbReference type="Gene3D" id="3.40.190.10">
    <property type="entry name" value="Periplasmic binding protein-like II"/>
    <property type="match status" value="2"/>
</dbReference>
<dbReference type="Pfam" id="PF12974">
    <property type="entry name" value="Phosphonate-bd"/>
    <property type="match status" value="1"/>
</dbReference>
<dbReference type="STRING" id="758825.SAMN02982985_00910"/>
<dbReference type="AlphaFoldDB" id="A0A1I4JBN3"/>